<dbReference type="VEuPathDB" id="VectorBase:GAUT021846"/>
<feature type="region of interest" description="Disordered" evidence="1">
    <location>
        <begin position="49"/>
        <end position="121"/>
    </location>
</feature>
<name>A0A1A9V0L2_GLOAU</name>
<accession>A0A1A9V0L2</accession>
<keyword evidence="3" id="KW-1185">Reference proteome</keyword>
<feature type="compositionally biased region" description="Low complexity" evidence="1">
    <location>
        <begin position="96"/>
        <end position="106"/>
    </location>
</feature>
<dbReference type="Proteomes" id="UP000078200">
    <property type="component" value="Unassembled WGS sequence"/>
</dbReference>
<evidence type="ECO:0000313" key="3">
    <source>
        <dbReference type="Proteomes" id="UP000078200"/>
    </source>
</evidence>
<reference evidence="2" key="1">
    <citation type="submission" date="2020-05" db="UniProtKB">
        <authorList>
            <consortium name="EnsemblMetazoa"/>
        </authorList>
    </citation>
    <scope>IDENTIFICATION</scope>
    <source>
        <strain evidence="2">TTRI</strain>
    </source>
</reference>
<evidence type="ECO:0000313" key="2">
    <source>
        <dbReference type="EnsemblMetazoa" id="GAUT021846-PA"/>
    </source>
</evidence>
<sequence>MAKLKSSQDMWENSKTSFVSKDMKQGRNMNYLPRVPSDLWVKGFGEEQTRKSNEVKDVHKDFHVKGNSDKNSVTEIEKTSPEGKKPMNCYMSDILQQQQQQQQQGQRVNENKAIITTSENE</sequence>
<dbReference type="AlphaFoldDB" id="A0A1A9V0L2"/>
<evidence type="ECO:0000256" key="1">
    <source>
        <dbReference type="SAM" id="MobiDB-lite"/>
    </source>
</evidence>
<dbReference type="EnsemblMetazoa" id="GAUT021846-RA">
    <property type="protein sequence ID" value="GAUT021846-PA"/>
    <property type="gene ID" value="GAUT021846"/>
</dbReference>
<proteinExistence type="predicted"/>
<feature type="compositionally biased region" description="Basic and acidic residues" evidence="1">
    <location>
        <begin position="49"/>
        <end position="68"/>
    </location>
</feature>
<protein>
    <submittedName>
        <fullName evidence="2">Uncharacterized protein</fullName>
    </submittedName>
</protein>
<organism evidence="2 3">
    <name type="scientific">Glossina austeni</name>
    <name type="common">Savannah tsetse fly</name>
    <dbReference type="NCBI Taxonomy" id="7395"/>
    <lineage>
        <taxon>Eukaryota</taxon>
        <taxon>Metazoa</taxon>
        <taxon>Ecdysozoa</taxon>
        <taxon>Arthropoda</taxon>
        <taxon>Hexapoda</taxon>
        <taxon>Insecta</taxon>
        <taxon>Pterygota</taxon>
        <taxon>Neoptera</taxon>
        <taxon>Endopterygota</taxon>
        <taxon>Diptera</taxon>
        <taxon>Brachycera</taxon>
        <taxon>Muscomorpha</taxon>
        <taxon>Hippoboscoidea</taxon>
        <taxon>Glossinidae</taxon>
        <taxon>Glossina</taxon>
    </lineage>
</organism>
<feature type="compositionally biased region" description="Basic and acidic residues" evidence="1">
    <location>
        <begin position="75"/>
        <end position="85"/>
    </location>
</feature>